<feature type="transmembrane region" description="Helical" evidence="1">
    <location>
        <begin position="12"/>
        <end position="35"/>
    </location>
</feature>
<dbReference type="RefSeq" id="WP_103265207.1">
    <property type="nucleotide sequence ID" value="NZ_CABMLE010000008.1"/>
</dbReference>
<proteinExistence type="predicted"/>
<keyword evidence="1" id="KW-1133">Transmembrane helix</keyword>
<accession>A0A2K2UB07</accession>
<keyword evidence="1" id="KW-0812">Transmembrane</keyword>
<evidence type="ECO:0008006" key="4">
    <source>
        <dbReference type="Google" id="ProtNLM"/>
    </source>
</evidence>
<feature type="transmembrane region" description="Helical" evidence="1">
    <location>
        <begin position="73"/>
        <end position="96"/>
    </location>
</feature>
<feature type="transmembrane region" description="Helical" evidence="1">
    <location>
        <begin position="117"/>
        <end position="138"/>
    </location>
</feature>
<reference evidence="3" key="1">
    <citation type="submission" date="2018-01" db="EMBL/GenBank/DDBJ databases">
        <title>Rubneribacter badeniensis gen. nov., sp. nov., and Colonibacter rubneri, gen. nov., sp. nov., WGS of new members of the Eggerthellaceae.</title>
        <authorList>
            <person name="Danylec N."/>
            <person name="Stoll D.A."/>
            <person name="Doetsch A."/>
            <person name="Kulling S.E."/>
            <person name="Huch M."/>
        </authorList>
    </citation>
    <scope>NUCLEOTIDE SEQUENCE [LARGE SCALE GENOMIC DNA]</scope>
    <source>
        <strain evidence="3">ResAG-96</strain>
    </source>
</reference>
<gene>
    <name evidence="2" type="ORF">C2L71_07785</name>
</gene>
<protein>
    <recommendedName>
        <fullName evidence="4">ABC transporter permease</fullName>
    </recommendedName>
</protein>
<sequence length="265" mass="28530">MNRTLFAKELRSNLFVFGIVYAVLVMYIAVVVSMFDPELGKSLDMMMASIPELFAAFGMATQATTLTDFMLNYLYGFLLTMFPFVLIVIMANKLMVRYLDRGTMSYLLATPNSRTRIATTLAGAMVALLALLAMLVTLAEVGCAELMFPGDLDTQGLLRANAGMLALWVFLAGMCFLSACLFASASAALWVGGGAGILFFLMQMLSQAGDKLEFLENVNPLMLFDYYGLAAGEGEAALGAAALAVIGVALFTVAVAVFNRRNLSI</sequence>
<keyword evidence="1" id="KW-0472">Membrane</keyword>
<dbReference type="EMBL" id="PPEK01000008">
    <property type="protein sequence ID" value="PNV67493.1"/>
    <property type="molecule type" value="Genomic_DNA"/>
</dbReference>
<evidence type="ECO:0000256" key="1">
    <source>
        <dbReference type="SAM" id="Phobius"/>
    </source>
</evidence>
<evidence type="ECO:0000313" key="2">
    <source>
        <dbReference type="EMBL" id="PNV67493.1"/>
    </source>
</evidence>
<dbReference type="OrthoDB" id="66636at2"/>
<comment type="caution">
    <text evidence="2">The sequence shown here is derived from an EMBL/GenBank/DDBJ whole genome shotgun (WGS) entry which is preliminary data.</text>
</comment>
<feature type="transmembrane region" description="Helical" evidence="1">
    <location>
        <begin position="158"/>
        <end position="180"/>
    </location>
</feature>
<dbReference type="AlphaFoldDB" id="A0A2K2UB07"/>
<name>A0A2K2UB07_9ACTN</name>
<organism evidence="2 3">
    <name type="scientific">Enteroscipio rubneri</name>
    <dbReference type="NCBI Taxonomy" id="2070686"/>
    <lineage>
        <taxon>Bacteria</taxon>
        <taxon>Bacillati</taxon>
        <taxon>Actinomycetota</taxon>
        <taxon>Coriobacteriia</taxon>
        <taxon>Eggerthellales</taxon>
        <taxon>Eggerthellaceae</taxon>
        <taxon>Enteroscipio</taxon>
    </lineage>
</organism>
<evidence type="ECO:0000313" key="3">
    <source>
        <dbReference type="Proteomes" id="UP000236197"/>
    </source>
</evidence>
<feature type="transmembrane region" description="Helical" evidence="1">
    <location>
        <begin position="187"/>
        <end position="205"/>
    </location>
</feature>
<feature type="transmembrane region" description="Helical" evidence="1">
    <location>
        <begin position="236"/>
        <end position="258"/>
    </location>
</feature>
<dbReference type="Proteomes" id="UP000236197">
    <property type="component" value="Unassembled WGS sequence"/>
</dbReference>
<keyword evidence="3" id="KW-1185">Reference proteome</keyword>